<evidence type="ECO:0000313" key="2">
    <source>
        <dbReference type="EMBL" id="PRP76307.1"/>
    </source>
</evidence>
<accession>A0A2P6MX82</accession>
<organism evidence="2 3">
    <name type="scientific">Planoprotostelium fungivorum</name>
    <dbReference type="NCBI Taxonomy" id="1890364"/>
    <lineage>
        <taxon>Eukaryota</taxon>
        <taxon>Amoebozoa</taxon>
        <taxon>Evosea</taxon>
        <taxon>Variosea</taxon>
        <taxon>Cavosteliida</taxon>
        <taxon>Cavosteliaceae</taxon>
        <taxon>Planoprotostelium</taxon>
    </lineage>
</organism>
<evidence type="ECO:0000256" key="1">
    <source>
        <dbReference type="SAM" id="MobiDB-lite"/>
    </source>
</evidence>
<dbReference type="EMBL" id="MDYQ01000336">
    <property type="protein sequence ID" value="PRP76307.1"/>
    <property type="molecule type" value="Genomic_DNA"/>
</dbReference>
<sequence length="245" mass="28860">MARRDRDRDKQFFVETDPKNARQDRDTNFYVSAGPYCRKTDLSCLLSYLLIETAKIEEANELNYRSTIDLINWTKLRSTITAFIWSPVEVLETLQRKIWRIKIETHRERGTKQTTLEKLEQRPEKKPDLLNIDGDDVTRAVAYWMTPFATQPAGLPDRKDMETRDKRFEDDTDRDEKVQDEAVRGDEENPLWQSALMRISWRKRRKREFVVSPNTQANNNNMPKKGRRTTTTTTPSEPDNNCGWG</sequence>
<feature type="region of interest" description="Disordered" evidence="1">
    <location>
        <begin position="151"/>
        <end position="189"/>
    </location>
</feature>
<feature type="region of interest" description="Disordered" evidence="1">
    <location>
        <begin position="203"/>
        <end position="245"/>
    </location>
</feature>
<comment type="caution">
    <text evidence="2">The sequence shown here is derived from an EMBL/GenBank/DDBJ whole genome shotgun (WGS) entry which is preliminary data.</text>
</comment>
<dbReference type="Proteomes" id="UP000241769">
    <property type="component" value="Unassembled WGS sequence"/>
</dbReference>
<evidence type="ECO:0000313" key="3">
    <source>
        <dbReference type="Proteomes" id="UP000241769"/>
    </source>
</evidence>
<feature type="compositionally biased region" description="Basic and acidic residues" evidence="1">
    <location>
        <begin position="156"/>
        <end position="187"/>
    </location>
</feature>
<feature type="compositionally biased region" description="Polar residues" evidence="1">
    <location>
        <begin position="212"/>
        <end position="222"/>
    </location>
</feature>
<name>A0A2P6MX82_9EUKA</name>
<reference evidence="2 3" key="1">
    <citation type="journal article" date="2018" name="Genome Biol. Evol.">
        <title>Multiple Roots of Fruiting Body Formation in Amoebozoa.</title>
        <authorList>
            <person name="Hillmann F."/>
            <person name="Forbes G."/>
            <person name="Novohradska S."/>
            <person name="Ferling I."/>
            <person name="Riege K."/>
            <person name="Groth M."/>
            <person name="Westermann M."/>
            <person name="Marz M."/>
            <person name="Spaller T."/>
            <person name="Winckler T."/>
            <person name="Schaap P."/>
            <person name="Glockner G."/>
        </authorList>
    </citation>
    <scope>NUCLEOTIDE SEQUENCE [LARGE SCALE GENOMIC DNA]</scope>
    <source>
        <strain evidence="2 3">Jena</strain>
    </source>
</reference>
<keyword evidence="3" id="KW-1185">Reference proteome</keyword>
<proteinExistence type="predicted"/>
<gene>
    <name evidence="2" type="ORF">PROFUN_14413</name>
</gene>
<dbReference type="AlphaFoldDB" id="A0A2P6MX82"/>
<dbReference type="InParanoid" id="A0A2P6MX82"/>
<protein>
    <submittedName>
        <fullName evidence="2">Uncharacterized protein</fullName>
    </submittedName>
</protein>